<keyword evidence="4" id="KW-0804">Transcription</keyword>
<accession>A0A1N7SI79</accession>
<dbReference type="GO" id="GO:0003677">
    <property type="term" value="F:DNA binding"/>
    <property type="evidence" value="ECO:0007669"/>
    <property type="project" value="UniProtKB-KW"/>
</dbReference>
<protein>
    <submittedName>
        <fullName evidence="7">Transcriptional regulator, LysR family</fullName>
    </submittedName>
</protein>
<evidence type="ECO:0000256" key="5">
    <source>
        <dbReference type="SAM" id="MobiDB-lite"/>
    </source>
</evidence>
<evidence type="ECO:0000313" key="8">
    <source>
        <dbReference type="Proteomes" id="UP000187012"/>
    </source>
</evidence>
<proteinExistence type="inferred from homology"/>
<evidence type="ECO:0000259" key="6">
    <source>
        <dbReference type="PROSITE" id="PS50931"/>
    </source>
</evidence>
<keyword evidence="2" id="KW-0805">Transcription regulation</keyword>
<dbReference type="Pfam" id="PF00126">
    <property type="entry name" value="HTH_1"/>
    <property type="match status" value="1"/>
</dbReference>
<evidence type="ECO:0000313" key="7">
    <source>
        <dbReference type="EMBL" id="SIT47056.1"/>
    </source>
</evidence>
<dbReference type="InterPro" id="IPR036388">
    <property type="entry name" value="WH-like_DNA-bd_sf"/>
</dbReference>
<feature type="region of interest" description="Disordered" evidence="5">
    <location>
        <begin position="288"/>
        <end position="329"/>
    </location>
</feature>
<dbReference type="STRING" id="1247936.BN2475_710026"/>
<dbReference type="Gene3D" id="3.40.190.10">
    <property type="entry name" value="Periplasmic binding protein-like II"/>
    <property type="match status" value="2"/>
</dbReference>
<dbReference type="AlphaFoldDB" id="A0A1N7SI79"/>
<dbReference type="PROSITE" id="PS50931">
    <property type="entry name" value="HTH_LYSR"/>
    <property type="match status" value="1"/>
</dbReference>
<dbReference type="FunFam" id="1.10.10.10:FF:000001">
    <property type="entry name" value="LysR family transcriptional regulator"/>
    <property type="match status" value="1"/>
</dbReference>
<sequence length="329" mass="36521">MDLKQLRYFVAVAEELHFGRAARRLFISQPALSFDIRKFEEQLGVQLLARTNKSVALTNAGQVLLGEARRLLLQAGEAERITVRSAHGLAGRLRIGFVNSMLYRGMPQAVSRFEADHPGVEIVLKEMNTSEQVHAIQRMQIDMGCAHWGNFPSDVTSAPLFSEPFLCCLPADHPLARKRRVDLRALAQEPFILFPRTVSPHYHDLIIAQCVGAGFSPLIRHEARLWQTVVTMVGFGMGVALVPYTLRQVQDPRVCFLPLRGETLLSQVLLLRRSGDAEPVTNRFVEYLGDAGGKPGKTPPHLAPHSAPHSAHHSAPRSAPRSARSRRSS</sequence>
<dbReference type="Gene3D" id="1.10.10.10">
    <property type="entry name" value="Winged helix-like DNA-binding domain superfamily/Winged helix DNA-binding domain"/>
    <property type="match status" value="1"/>
</dbReference>
<dbReference type="InterPro" id="IPR000847">
    <property type="entry name" value="LysR_HTH_N"/>
</dbReference>
<dbReference type="InterPro" id="IPR036390">
    <property type="entry name" value="WH_DNA-bd_sf"/>
</dbReference>
<evidence type="ECO:0000256" key="3">
    <source>
        <dbReference type="ARBA" id="ARBA00023125"/>
    </source>
</evidence>
<dbReference type="EMBL" id="CYGX02000071">
    <property type="protein sequence ID" value="SIT47056.1"/>
    <property type="molecule type" value="Genomic_DNA"/>
</dbReference>
<dbReference type="GO" id="GO:0032993">
    <property type="term" value="C:protein-DNA complex"/>
    <property type="evidence" value="ECO:0007669"/>
    <property type="project" value="TreeGrafter"/>
</dbReference>
<dbReference type="Pfam" id="PF03466">
    <property type="entry name" value="LysR_substrate"/>
    <property type="match status" value="1"/>
</dbReference>
<organism evidence="7 8">
    <name type="scientific">Paraburkholderia ribeironis</name>
    <dbReference type="NCBI Taxonomy" id="1247936"/>
    <lineage>
        <taxon>Bacteria</taxon>
        <taxon>Pseudomonadati</taxon>
        <taxon>Pseudomonadota</taxon>
        <taxon>Betaproteobacteria</taxon>
        <taxon>Burkholderiales</taxon>
        <taxon>Burkholderiaceae</taxon>
        <taxon>Paraburkholderia</taxon>
    </lineage>
</organism>
<dbReference type="PANTHER" id="PTHR30346:SF0">
    <property type="entry name" value="HCA OPERON TRANSCRIPTIONAL ACTIVATOR HCAR"/>
    <property type="match status" value="1"/>
</dbReference>
<keyword evidence="3" id="KW-0238">DNA-binding</keyword>
<evidence type="ECO:0000256" key="1">
    <source>
        <dbReference type="ARBA" id="ARBA00009437"/>
    </source>
</evidence>
<dbReference type="InterPro" id="IPR005119">
    <property type="entry name" value="LysR_subst-bd"/>
</dbReference>
<evidence type="ECO:0000256" key="2">
    <source>
        <dbReference type="ARBA" id="ARBA00023015"/>
    </source>
</evidence>
<dbReference type="PANTHER" id="PTHR30346">
    <property type="entry name" value="TRANSCRIPTIONAL DUAL REGULATOR HCAR-RELATED"/>
    <property type="match status" value="1"/>
</dbReference>
<reference evidence="7 8" key="1">
    <citation type="submission" date="2016-12" db="EMBL/GenBank/DDBJ databases">
        <authorList>
            <person name="Song W.-J."/>
            <person name="Kurnit D.M."/>
        </authorList>
    </citation>
    <scope>NUCLEOTIDE SEQUENCE [LARGE SCALE GENOMIC DNA]</scope>
    <source>
        <strain evidence="7 8">STM7296</strain>
    </source>
</reference>
<keyword evidence="8" id="KW-1185">Reference proteome</keyword>
<dbReference type="SUPFAM" id="SSF46785">
    <property type="entry name" value="Winged helix' DNA-binding domain"/>
    <property type="match status" value="1"/>
</dbReference>
<dbReference type="SUPFAM" id="SSF53850">
    <property type="entry name" value="Periplasmic binding protein-like II"/>
    <property type="match status" value="1"/>
</dbReference>
<dbReference type="PRINTS" id="PR00039">
    <property type="entry name" value="HTHLYSR"/>
</dbReference>
<dbReference type="GO" id="GO:0003700">
    <property type="term" value="F:DNA-binding transcription factor activity"/>
    <property type="evidence" value="ECO:0007669"/>
    <property type="project" value="InterPro"/>
</dbReference>
<comment type="similarity">
    <text evidence="1">Belongs to the LysR transcriptional regulatory family.</text>
</comment>
<dbReference type="Proteomes" id="UP000187012">
    <property type="component" value="Unassembled WGS sequence"/>
</dbReference>
<feature type="domain" description="HTH lysR-type" evidence="6">
    <location>
        <begin position="1"/>
        <end position="58"/>
    </location>
</feature>
<evidence type="ECO:0000256" key="4">
    <source>
        <dbReference type="ARBA" id="ARBA00023163"/>
    </source>
</evidence>
<name>A0A1N7SI79_9BURK</name>
<gene>
    <name evidence="7" type="ORF">BN2475_710026</name>
</gene>